<dbReference type="PANTHER" id="PTHR43272">
    <property type="entry name" value="LONG-CHAIN-FATTY-ACID--COA LIGASE"/>
    <property type="match status" value="1"/>
</dbReference>
<evidence type="ECO:0000313" key="9">
    <source>
        <dbReference type="EMBL" id="DBA03110.1"/>
    </source>
</evidence>
<dbReference type="EC" id="6.2.1.3" evidence="6 7"/>
<dbReference type="GO" id="GO:0004467">
    <property type="term" value="F:long-chain fatty acid-CoA ligase activity"/>
    <property type="evidence" value="ECO:0007669"/>
    <property type="project" value="UniProtKB-EC"/>
</dbReference>
<comment type="similarity">
    <text evidence="1 7">Belongs to the ATP-dependent AMP-binding enzyme family.</text>
</comment>
<evidence type="ECO:0000313" key="10">
    <source>
        <dbReference type="Proteomes" id="UP001146120"/>
    </source>
</evidence>
<comment type="caution">
    <text evidence="9">The sequence shown here is derived from an EMBL/GenBank/DDBJ whole genome shotgun (WGS) entry which is preliminary data.</text>
</comment>
<evidence type="ECO:0000256" key="7">
    <source>
        <dbReference type="RuleBase" id="RU369030"/>
    </source>
</evidence>
<dbReference type="InterPro" id="IPR042099">
    <property type="entry name" value="ANL_N_sf"/>
</dbReference>
<feature type="domain" description="AMP-dependent synthetase/ligase" evidence="8">
    <location>
        <begin position="66"/>
        <end position="470"/>
    </location>
</feature>
<reference evidence="9" key="2">
    <citation type="journal article" date="2023" name="Microbiol Resour">
        <title>Decontamination and Annotation of the Draft Genome Sequence of the Oomycete Lagenidium giganteum ARSEF 373.</title>
        <authorList>
            <person name="Morgan W.R."/>
            <person name="Tartar A."/>
        </authorList>
    </citation>
    <scope>NUCLEOTIDE SEQUENCE</scope>
    <source>
        <strain evidence="9">ARSEF 373</strain>
    </source>
</reference>
<keyword evidence="3 7" id="KW-0547">Nucleotide-binding</keyword>
<dbReference type="EMBL" id="DAKRPA010000023">
    <property type="protein sequence ID" value="DBA03110.1"/>
    <property type="molecule type" value="Genomic_DNA"/>
</dbReference>
<dbReference type="Pfam" id="PF00501">
    <property type="entry name" value="AMP-binding"/>
    <property type="match status" value="1"/>
</dbReference>
<reference evidence="9" key="1">
    <citation type="submission" date="2022-11" db="EMBL/GenBank/DDBJ databases">
        <authorList>
            <person name="Morgan W.R."/>
            <person name="Tartar A."/>
        </authorList>
    </citation>
    <scope>NUCLEOTIDE SEQUENCE</scope>
    <source>
        <strain evidence="9">ARSEF 373</strain>
    </source>
</reference>
<evidence type="ECO:0000256" key="2">
    <source>
        <dbReference type="ARBA" id="ARBA00022598"/>
    </source>
</evidence>
<dbReference type="InterPro" id="IPR020845">
    <property type="entry name" value="AMP-binding_CS"/>
</dbReference>
<comment type="function">
    <text evidence="7">Catalyzes the conversion of long-chain fatty acids to their active form acyl-CoAs for both synthesis of cellular lipids, and degradation via beta-oxidation.</text>
</comment>
<keyword evidence="2 7" id="KW-0436">Ligase</keyword>
<organism evidence="9 10">
    <name type="scientific">Lagenidium giganteum</name>
    <dbReference type="NCBI Taxonomy" id="4803"/>
    <lineage>
        <taxon>Eukaryota</taxon>
        <taxon>Sar</taxon>
        <taxon>Stramenopiles</taxon>
        <taxon>Oomycota</taxon>
        <taxon>Peronosporomycetes</taxon>
        <taxon>Pythiales</taxon>
        <taxon>Pythiaceae</taxon>
    </lineage>
</organism>
<keyword evidence="7" id="KW-0443">Lipid metabolism</keyword>
<name>A0AAV2ZF28_9STRA</name>
<evidence type="ECO:0000256" key="1">
    <source>
        <dbReference type="ARBA" id="ARBA00006432"/>
    </source>
</evidence>
<dbReference type="CDD" id="cd05927">
    <property type="entry name" value="LC-FACS_euk"/>
    <property type="match status" value="1"/>
</dbReference>
<evidence type="ECO:0000259" key="8">
    <source>
        <dbReference type="Pfam" id="PF00501"/>
    </source>
</evidence>
<dbReference type="GO" id="GO:0005524">
    <property type="term" value="F:ATP binding"/>
    <property type="evidence" value="ECO:0007669"/>
    <property type="project" value="UniProtKB-KW"/>
</dbReference>
<comment type="catalytic activity">
    <reaction evidence="7">
        <text>a long-chain fatty acid + ATP + CoA = a long-chain fatty acyl-CoA + AMP + diphosphate</text>
        <dbReference type="Rhea" id="RHEA:15421"/>
        <dbReference type="ChEBI" id="CHEBI:30616"/>
        <dbReference type="ChEBI" id="CHEBI:33019"/>
        <dbReference type="ChEBI" id="CHEBI:57287"/>
        <dbReference type="ChEBI" id="CHEBI:57560"/>
        <dbReference type="ChEBI" id="CHEBI:83139"/>
        <dbReference type="ChEBI" id="CHEBI:456215"/>
        <dbReference type="EC" id="6.2.1.3"/>
    </reaction>
</comment>
<sequence length="648" mass="71708">MSGVFSTEVTDSRDGANGPIHVANEPFRHEADQTLYTNLQRGALVENGARPLFGERKVDATTGKLGDYEWLSYAEVINQTSWLATAMASELKLKRQECVGVFAKNRVEWGLVEHAANRMAYTLVPLYDTLGPQAVPFILNQTEMRVVFCAKQQLKIMEECVHHCTHIEQIVVFEALDEADKAGFSDVKVQIWTMEELVATAKANHAAPLPADAPTPEDLCTICYTSGTTGNPKGAMLSHGNVMSAVQAIHQFVQMSPEDVHISYLPLAHVFERAVQVLLIRAGGAIGFYQGDVMKLTEDLAILKPTIFPSVPRLLNRIFDKVMLGVSHAPTVKRVLFEQAYASKKYYLDNGGHLTHRFWDALVFDKLKALLGGHVRLIVTGSAPLANEVKDFYQIVFGCPFIEGYGLTECVAAATASHASIPNGNNVGVPYPGVQVRLQDVPDMNYTSDDQPRPRGEVLVKGPCVFKGYFKAPEQTAEMLDADGWLHTGDIGAWNADGTLSIIDRKKNIFKLSQGEYVAPEKIEGVYQQSAFVQQMFVHGDSLQSFLVGVVVPDPDAAKKWQEENGKADVSLAELCANDAEFKAAVAKDMLDKAHMNKLFGFEMVKKMHLHPEAFTAEQNLVTPTFKLKRPQLQKHFEKQITAMYAQH</sequence>
<dbReference type="GO" id="GO:0005783">
    <property type="term" value="C:endoplasmic reticulum"/>
    <property type="evidence" value="ECO:0007669"/>
    <property type="project" value="TreeGrafter"/>
</dbReference>
<keyword evidence="10" id="KW-1185">Reference proteome</keyword>
<keyword evidence="4 7" id="KW-0276">Fatty acid metabolism</keyword>
<evidence type="ECO:0000256" key="5">
    <source>
        <dbReference type="ARBA" id="ARBA00022840"/>
    </source>
</evidence>
<evidence type="ECO:0000256" key="3">
    <source>
        <dbReference type="ARBA" id="ARBA00022741"/>
    </source>
</evidence>
<gene>
    <name evidence="9" type="ORF">N0F65_003357</name>
</gene>
<keyword evidence="5 7" id="KW-0067">ATP-binding</keyword>
<protein>
    <recommendedName>
        <fullName evidence="6 7">Long-chain-fatty-acid--CoA ligase</fullName>
        <ecNumber evidence="6 7">6.2.1.3</ecNumber>
    </recommendedName>
</protein>
<dbReference type="Gene3D" id="3.40.50.12780">
    <property type="entry name" value="N-terminal domain of ligase-like"/>
    <property type="match status" value="1"/>
</dbReference>
<dbReference type="GO" id="GO:0016020">
    <property type="term" value="C:membrane"/>
    <property type="evidence" value="ECO:0007669"/>
    <property type="project" value="TreeGrafter"/>
</dbReference>
<dbReference type="InterPro" id="IPR000873">
    <property type="entry name" value="AMP-dep_synth/lig_dom"/>
</dbReference>
<dbReference type="SUPFAM" id="SSF56801">
    <property type="entry name" value="Acetyl-CoA synthetase-like"/>
    <property type="match status" value="1"/>
</dbReference>
<dbReference type="InterPro" id="IPR045311">
    <property type="entry name" value="LC-FACS_euk"/>
</dbReference>
<evidence type="ECO:0000256" key="6">
    <source>
        <dbReference type="ARBA" id="ARBA00026121"/>
    </source>
</evidence>
<accession>A0AAV2ZF28</accession>
<dbReference type="AlphaFoldDB" id="A0AAV2ZF28"/>
<dbReference type="PANTHER" id="PTHR43272:SF33">
    <property type="entry name" value="AMP-BINDING DOMAIN-CONTAINING PROTEIN-RELATED"/>
    <property type="match status" value="1"/>
</dbReference>
<proteinExistence type="inferred from homology"/>
<dbReference type="Proteomes" id="UP001146120">
    <property type="component" value="Unassembled WGS sequence"/>
</dbReference>
<evidence type="ECO:0000256" key="4">
    <source>
        <dbReference type="ARBA" id="ARBA00022832"/>
    </source>
</evidence>
<dbReference type="PROSITE" id="PS00455">
    <property type="entry name" value="AMP_BINDING"/>
    <property type="match status" value="1"/>
</dbReference>